<dbReference type="EMBL" id="BART01008501">
    <property type="protein sequence ID" value="GAG54603.1"/>
    <property type="molecule type" value="Genomic_DNA"/>
</dbReference>
<name>X0Z2A4_9ZZZZ</name>
<dbReference type="GO" id="GO:0016758">
    <property type="term" value="F:hexosyltransferase activity"/>
    <property type="evidence" value="ECO:0007669"/>
    <property type="project" value="UniProtKB-ARBA"/>
</dbReference>
<gene>
    <name evidence="2" type="ORF">S01H4_19106</name>
</gene>
<sequence length="177" mass="20158">MSSPLVSIITPTYNHEKYIADCINSSLSQTYQNWEMIIVDDGSTDKTSDIIKSFTDPRIKYIRQEHMGGYQLGAIYNKALSQTQGEFVAILEGDDQWPKNKLEIQMPYFSDQEVILTYGDCVIINESGKKLFRRNIINNKSIADNNPIGSAIKEFTNARNFIYAQTVMVRKDGLTKI</sequence>
<dbReference type="InterPro" id="IPR029044">
    <property type="entry name" value="Nucleotide-diphossugar_trans"/>
</dbReference>
<dbReference type="Gene3D" id="3.90.550.10">
    <property type="entry name" value="Spore Coat Polysaccharide Biosynthesis Protein SpsA, Chain A"/>
    <property type="match status" value="1"/>
</dbReference>
<reference evidence="2" key="1">
    <citation type="journal article" date="2014" name="Front. Microbiol.">
        <title>High frequency of phylogenetically diverse reductive dehalogenase-homologous genes in deep subseafloor sedimentary metagenomes.</title>
        <authorList>
            <person name="Kawai M."/>
            <person name="Futagami T."/>
            <person name="Toyoda A."/>
            <person name="Takaki Y."/>
            <person name="Nishi S."/>
            <person name="Hori S."/>
            <person name="Arai W."/>
            <person name="Tsubouchi T."/>
            <person name="Morono Y."/>
            <person name="Uchiyama I."/>
            <person name="Ito T."/>
            <person name="Fujiyama A."/>
            <person name="Inagaki F."/>
            <person name="Takami H."/>
        </authorList>
    </citation>
    <scope>NUCLEOTIDE SEQUENCE</scope>
    <source>
        <strain evidence="2">Expedition CK06-06</strain>
    </source>
</reference>
<proteinExistence type="predicted"/>
<dbReference type="PANTHER" id="PTHR22916:SF3">
    <property type="entry name" value="UDP-GLCNAC:BETAGAL BETA-1,3-N-ACETYLGLUCOSAMINYLTRANSFERASE-LIKE PROTEIN 1"/>
    <property type="match status" value="1"/>
</dbReference>
<organism evidence="2">
    <name type="scientific">marine sediment metagenome</name>
    <dbReference type="NCBI Taxonomy" id="412755"/>
    <lineage>
        <taxon>unclassified sequences</taxon>
        <taxon>metagenomes</taxon>
        <taxon>ecological metagenomes</taxon>
    </lineage>
</organism>
<dbReference type="SUPFAM" id="SSF53448">
    <property type="entry name" value="Nucleotide-diphospho-sugar transferases"/>
    <property type="match status" value="1"/>
</dbReference>
<dbReference type="AlphaFoldDB" id="X0Z2A4"/>
<dbReference type="InterPro" id="IPR001173">
    <property type="entry name" value="Glyco_trans_2-like"/>
</dbReference>
<comment type="caution">
    <text evidence="2">The sequence shown here is derived from an EMBL/GenBank/DDBJ whole genome shotgun (WGS) entry which is preliminary data.</text>
</comment>
<feature type="non-terminal residue" evidence="2">
    <location>
        <position position="177"/>
    </location>
</feature>
<feature type="domain" description="Glycosyltransferase 2-like" evidence="1">
    <location>
        <begin position="7"/>
        <end position="141"/>
    </location>
</feature>
<accession>X0Z2A4</accession>
<dbReference type="PANTHER" id="PTHR22916">
    <property type="entry name" value="GLYCOSYLTRANSFERASE"/>
    <property type="match status" value="1"/>
</dbReference>
<evidence type="ECO:0000313" key="2">
    <source>
        <dbReference type="EMBL" id="GAG54603.1"/>
    </source>
</evidence>
<protein>
    <recommendedName>
        <fullName evidence="1">Glycosyltransferase 2-like domain-containing protein</fullName>
    </recommendedName>
</protein>
<dbReference type="Pfam" id="PF00535">
    <property type="entry name" value="Glycos_transf_2"/>
    <property type="match status" value="1"/>
</dbReference>
<evidence type="ECO:0000259" key="1">
    <source>
        <dbReference type="Pfam" id="PF00535"/>
    </source>
</evidence>